<protein>
    <submittedName>
        <fullName evidence="3">Uncharacterized protein</fullName>
    </submittedName>
</protein>
<dbReference type="RefSeq" id="XP_016603196.1">
    <property type="nucleotide sequence ID" value="XM_016741966.1"/>
</dbReference>
<keyword evidence="2" id="KW-0732">Signal</keyword>
<dbReference type="OrthoDB" id="3550824at2759"/>
<accession>A0A0A2L2Q7</accession>
<name>A0A0A2L2Q7_PENEN</name>
<keyword evidence="1" id="KW-1133">Transmembrane helix</keyword>
<keyword evidence="1" id="KW-0812">Transmembrane</keyword>
<dbReference type="EMBL" id="JQFZ01000020">
    <property type="protein sequence ID" value="KGO62665.1"/>
    <property type="molecule type" value="Genomic_DNA"/>
</dbReference>
<reference evidence="3 4" key="1">
    <citation type="journal article" date="2015" name="Mol. Plant Microbe Interact.">
        <title>Genome, transcriptome, and functional analyses of Penicillium expansum provide new insights into secondary metabolism and pathogenicity.</title>
        <authorList>
            <person name="Ballester A.R."/>
            <person name="Marcet-Houben M."/>
            <person name="Levin E."/>
            <person name="Sela N."/>
            <person name="Selma-Lazaro C."/>
            <person name="Carmona L."/>
            <person name="Wisniewski M."/>
            <person name="Droby S."/>
            <person name="Gonzalez-Candelas L."/>
            <person name="Gabaldon T."/>
        </authorList>
    </citation>
    <scope>NUCLEOTIDE SEQUENCE [LARGE SCALE GENOMIC DNA]</scope>
    <source>
        <strain evidence="3 4">MD-8</strain>
    </source>
</reference>
<evidence type="ECO:0000256" key="1">
    <source>
        <dbReference type="SAM" id="Phobius"/>
    </source>
</evidence>
<feature type="transmembrane region" description="Helical" evidence="1">
    <location>
        <begin position="179"/>
        <end position="198"/>
    </location>
</feature>
<feature type="transmembrane region" description="Helical" evidence="1">
    <location>
        <begin position="45"/>
        <end position="68"/>
    </location>
</feature>
<dbReference type="HOGENOM" id="CLU_816633_0_0_1"/>
<feature type="transmembrane region" description="Helical" evidence="1">
    <location>
        <begin position="218"/>
        <end position="242"/>
    </location>
</feature>
<gene>
    <name evidence="3" type="ORF">PEX2_046910</name>
</gene>
<feature type="chain" id="PRO_5009752925" evidence="2">
    <location>
        <begin position="22"/>
        <end position="340"/>
    </location>
</feature>
<dbReference type="GeneID" id="27677385"/>
<evidence type="ECO:0000256" key="2">
    <source>
        <dbReference type="SAM" id="SignalP"/>
    </source>
</evidence>
<sequence length="340" mass="39115">MWLFLLGTNWAAVGLFRGVRMAKSIPLDSLTYAADLNSLKGPIGAAFTVTYWGTFHGSMQYILTMMLFDTLETRRHRLRTLLLGMILPFMALMHSAAPIKTMGIPALYWYGINSGAYDLNLIVAAGTPYCIMPFSVWLLDQLDISLLPRVLTRPPKQALTRLLKQAFNKATASIMVVKVVRLLICVSLFVVVISIIMIDVTEDSRWWMGLLPMAPFYLYFLMLAAPLFWLCTAGYASGWYVFVAYVTRSVKASHSCFFMPCAPQSINEEDQLFALFAGLLLFVGWEVIPVLVKEFRKRYRDREEFVQHMEERMRHLQMRQALQRRFGWESNTWRTWGRAD</sequence>
<proteinExistence type="predicted"/>
<feature type="transmembrane region" description="Helical" evidence="1">
    <location>
        <begin position="272"/>
        <end position="292"/>
    </location>
</feature>
<dbReference type="Proteomes" id="UP000030143">
    <property type="component" value="Unassembled WGS sequence"/>
</dbReference>
<feature type="transmembrane region" description="Helical" evidence="1">
    <location>
        <begin position="119"/>
        <end position="139"/>
    </location>
</feature>
<feature type="signal peptide" evidence="2">
    <location>
        <begin position="1"/>
        <end position="21"/>
    </location>
</feature>
<dbReference type="AlphaFoldDB" id="A0A0A2L2Q7"/>
<evidence type="ECO:0000313" key="3">
    <source>
        <dbReference type="EMBL" id="KGO62665.1"/>
    </source>
</evidence>
<dbReference type="VEuPathDB" id="FungiDB:PEXP_048420"/>
<organism evidence="3 4">
    <name type="scientific">Penicillium expansum</name>
    <name type="common">Blue mold rot fungus</name>
    <dbReference type="NCBI Taxonomy" id="27334"/>
    <lineage>
        <taxon>Eukaryota</taxon>
        <taxon>Fungi</taxon>
        <taxon>Dikarya</taxon>
        <taxon>Ascomycota</taxon>
        <taxon>Pezizomycotina</taxon>
        <taxon>Eurotiomycetes</taxon>
        <taxon>Eurotiomycetidae</taxon>
        <taxon>Eurotiales</taxon>
        <taxon>Aspergillaceae</taxon>
        <taxon>Penicillium</taxon>
    </lineage>
</organism>
<keyword evidence="1" id="KW-0472">Membrane</keyword>
<comment type="caution">
    <text evidence="3">The sequence shown here is derived from an EMBL/GenBank/DDBJ whole genome shotgun (WGS) entry which is preliminary data.</text>
</comment>
<feature type="transmembrane region" description="Helical" evidence="1">
    <location>
        <begin position="80"/>
        <end position="99"/>
    </location>
</feature>
<evidence type="ECO:0000313" key="4">
    <source>
        <dbReference type="Proteomes" id="UP000030143"/>
    </source>
</evidence>
<keyword evidence="4" id="KW-1185">Reference proteome</keyword>